<dbReference type="Gene3D" id="3.10.180.10">
    <property type="entry name" value="2,3-Dihydroxybiphenyl 1,2-Dioxygenase, domain 1"/>
    <property type="match status" value="2"/>
</dbReference>
<dbReference type="PANTHER" id="PTHR46466:SF1">
    <property type="entry name" value="GLYOXALASE DOMAIN-CONTAINING PROTEIN 4"/>
    <property type="match status" value="1"/>
</dbReference>
<protein>
    <submittedName>
        <fullName evidence="4">Putative glyoxalase</fullName>
    </submittedName>
</protein>
<dbReference type="AlphaFoldDB" id="A0A0K8R6N9"/>
<evidence type="ECO:0000259" key="3">
    <source>
        <dbReference type="PROSITE" id="PS51819"/>
    </source>
</evidence>
<evidence type="ECO:0000256" key="1">
    <source>
        <dbReference type="ARBA" id="ARBA00010363"/>
    </source>
</evidence>
<dbReference type="InterPro" id="IPR004360">
    <property type="entry name" value="Glyas_Fos-R_dOase_dom"/>
</dbReference>
<dbReference type="EMBL" id="GADI01007092">
    <property type="protein sequence ID" value="JAA66716.1"/>
    <property type="molecule type" value="mRNA"/>
</dbReference>
<dbReference type="Pfam" id="PF21701">
    <property type="entry name" value="GLOD4_C"/>
    <property type="match status" value="1"/>
</dbReference>
<sequence>MTRRALHFVFKVADRKQTIKFYTEILGMKVLRHEEFEEGCRAACNGPYDLNWSKTMVGYGPEDNHFVVELTYNYGIGSYERGNDFLGIVIRSDDIVERARRHSWLVQEKSDVVAECPCDVVVAPGGYPFLVCPKGNPERPLRQDPVERVILSSSDLARTTAYWRDILAMTLVHSSEKSAVLSYANDQCHLEFRYTAEPIRRGTAYGRIAFACPAAELQVIESRVKLAGHRILTPLTRLDTPGKATVTVVILADPDGHEICFVDAESFMLLSAVDPNANQLLNRAIEEDKSEEWFRDMAGGKKPSA</sequence>
<dbReference type="InterPro" id="IPR043194">
    <property type="entry name" value="GLOD4_C"/>
</dbReference>
<dbReference type="InterPro" id="IPR037523">
    <property type="entry name" value="VOC_core"/>
</dbReference>
<dbReference type="InterPro" id="IPR029068">
    <property type="entry name" value="Glyas_Bleomycin-R_OHBP_Dase"/>
</dbReference>
<dbReference type="SUPFAM" id="SSF54593">
    <property type="entry name" value="Glyoxalase/Bleomycin resistance protein/Dihydroxybiphenyl dioxygenase"/>
    <property type="match status" value="2"/>
</dbReference>
<comment type="similarity">
    <text evidence="1">Belongs to the glyoxalase I family.</text>
</comment>
<reference evidence="4" key="1">
    <citation type="submission" date="2012-12" db="EMBL/GenBank/DDBJ databases">
        <title>Identification and characterization of a phenylalanine ammonia-lyase gene family in Isatis indigotica Fort.</title>
        <authorList>
            <person name="Liu Q."/>
            <person name="Chen J."/>
            <person name="Zhou X."/>
            <person name="Di P."/>
            <person name="Xiao Y."/>
            <person name="Xuan H."/>
            <person name="Zhang L."/>
            <person name="Chen W."/>
        </authorList>
    </citation>
    <scope>NUCLEOTIDE SEQUENCE</scope>
    <source>
        <tissue evidence="4">Salivary gland</tissue>
    </source>
</reference>
<feature type="domain" description="VOC" evidence="3">
    <location>
        <begin position="145"/>
        <end position="264"/>
    </location>
</feature>
<feature type="domain" description="VOC" evidence="3">
    <location>
        <begin position="4"/>
        <end position="134"/>
    </location>
</feature>
<accession>A0A0K8R6N9</accession>
<evidence type="ECO:0000313" key="4">
    <source>
        <dbReference type="EMBL" id="JAA66716.1"/>
    </source>
</evidence>
<proteinExistence type="evidence at transcript level"/>
<dbReference type="CDD" id="cd08358">
    <property type="entry name" value="GLOD4_N"/>
    <property type="match status" value="1"/>
</dbReference>
<evidence type="ECO:0000256" key="2">
    <source>
        <dbReference type="ARBA" id="ARBA00022737"/>
    </source>
</evidence>
<keyword evidence="2" id="KW-0677">Repeat</keyword>
<organism evidence="4">
    <name type="scientific">Ixodes ricinus</name>
    <name type="common">Common tick</name>
    <name type="synonym">Acarus ricinus</name>
    <dbReference type="NCBI Taxonomy" id="34613"/>
    <lineage>
        <taxon>Eukaryota</taxon>
        <taxon>Metazoa</taxon>
        <taxon>Ecdysozoa</taxon>
        <taxon>Arthropoda</taxon>
        <taxon>Chelicerata</taxon>
        <taxon>Arachnida</taxon>
        <taxon>Acari</taxon>
        <taxon>Parasitiformes</taxon>
        <taxon>Ixodida</taxon>
        <taxon>Ixodoidea</taxon>
        <taxon>Ixodidae</taxon>
        <taxon>Ixodinae</taxon>
        <taxon>Ixodes</taxon>
    </lineage>
</organism>
<dbReference type="Pfam" id="PF00903">
    <property type="entry name" value="Glyoxalase"/>
    <property type="match status" value="1"/>
</dbReference>
<dbReference type="InterPro" id="IPR043193">
    <property type="entry name" value="GLOD4"/>
</dbReference>
<dbReference type="PANTHER" id="PTHR46466">
    <property type="entry name" value="GLYOXALASE DOMAIN-CONTAINING PROTEIN 4"/>
    <property type="match status" value="1"/>
</dbReference>
<dbReference type="PROSITE" id="PS51819">
    <property type="entry name" value="VOC"/>
    <property type="match status" value="2"/>
</dbReference>
<name>A0A0K8R6N9_IXORI</name>
<dbReference type="CDD" id="cd16357">
    <property type="entry name" value="GLOD4_C"/>
    <property type="match status" value="1"/>
</dbReference>